<dbReference type="EMBL" id="AWXR01000010">
    <property type="protein sequence ID" value="ERM83680.1"/>
    <property type="molecule type" value="Genomic_DNA"/>
</dbReference>
<organism evidence="1 2">
    <name type="scientific">Rhodonellum psychrophilum GCM71 = DSM 17998</name>
    <dbReference type="NCBI Taxonomy" id="1123057"/>
    <lineage>
        <taxon>Bacteria</taxon>
        <taxon>Pseudomonadati</taxon>
        <taxon>Bacteroidota</taxon>
        <taxon>Cytophagia</taxon>
        <taxon>Cytophagales</taxon>
        <taxon>Cytophagaceae</taxon>
        <taxon>Rhodonellum</taxon>
    </lineage>
</organism>
<dbReference type="Proteomes" id="UP000016843">
    <property type="component" value="Unassembled WGS sequence"/>
</dbReference>
<sequence length="34" mass="3893">MNEFGIKISIFWIFAVEKISSLLQIPSGGRQRLI</sequence>
<protein>
    <submittedName>
        <fullName evidence="1">Uncharacterized protein</fullName>
    </submittedName>
</protein>
<evidence type="ECO:0000313" key="1">
    <source>
        <dbReference type="EMBL" id="ERM83680.1"/>
    </source>
</evidence>
<proteinExistence type="predicted"/>
<gene>
    <name evidence="1" type="ORF">P872_02460</name>
</gene>
<accession>U5BSW6</accession>
<dbReference type="AlphaFoldDB" id="U5BSW6"/>
<keyword evidence="2" id="KW-1185">Reference proteome</keyword>
<name>U5BSW6_9BACT</name>
<evidence type="ECO:0000313" key="2">
    <source>
        <dbReference type="Proteomes" id="UP000016843"/>
    </source>
</evidence>
<comment type="caution">
    <text evidence="1">The sequence shown here is derived from an EMBL/GenBank/DDBJ whole genome shotgun (WGS) entry which is preliminary data.</text>
</comment>
<reference evidence="1 2" key="1">
    <citation type="journal article" date="2013" name="Genome Announc.">
        <title>Draft Genome Sequence of the Psychrophilic and Alkaliphilic Rhodonellum psychrophilum Strain GCM71T.</title>
        <authorList>
            <person name="Hauptmann A.L."/>
            <person name="Glaring M.A."/>
            <person name="Hallin P.F."/>
            <person name="Prieme A."/>
            <person name="Stougaard P."/>
        </authorList>
    </citation>
    <scope>NUCLEOTIDE SEQUENCE [LARGE SCALE GENOMIC DNA]</scope>
    <source>
        <strain evidence="1 2">GCM71</strain>
    </source>
</reference>